<feature type="compositionally biased region" description="Polar residues" evidence="1">
    <location>
        <begin position="953"/>
        <end position="966"/>
    </location>
</feature>
<feature type="compositionally biased region" description="Basic and acidic residues" evidence="1">
    <location>
        <begin position="247"/>
        <end position="262"/>
    </location>
</feature>
<feature type="compositionally biased region" description="Basic residues" evidence="1">
    <location>
        <begin position="973"/>
        <end position="982"/>
    </location>
</feature>
<feature type="compositionally biased region" description="Polar residues" evidence="1">
    <location>
        <begin position="191"/>
        <end position="233"/>
    </location>
</feature>
<dbReference type="OrthoDB" id="123207at2759"/>
<feature type="compositionally biased region" description="Basic and acidic residues" evidence="1">
    <location>
        <begin position="271"/>
        <end position="291"/>
    </location>
</feature>
<dbReference type="Proteomes" id="UP001152803">
    <property type="component" value="Unassembled WGS sequence"/>
</dbReference>
<evidence type="ECO:0000313" key="3">
    <source>
        <dbReference type="EMBL" id="KAJ8287679.1"/>
    </source>
</evidence>
<evidence type="ECO:0000313" key="4">
    <source>
        <dbReference type="Proteomes" id="UP001152803"/>
    </source>
</evidence>
<organism evidence="3 4">
    <name type="scientific">Conger conger</name>
    <name type="common">Conger eel</name>
    <name type="synonym">Muraena conger</name>
    <dbReference type="NCBI Taxonomy" id="82655"/>
    <lineage>
        <taxon>Eukaryota</taxon>
        <taxon>Metazoa</taxon>
        <taxon>Chordata</taxon>
        <taxon>Craniata</taxon>
        <taxon>Vertebrata</taxon>
        <taxon>Euteleostomi</taxon>
        <taxon>Actinopterygii</taxon>
        <taxon>Neopterygii</taxon>
        <taxon>Teleostei</taxon>
        <taxon>Anguilliformes</taxon>
        <taxon>Congridae</taxon>
        <taxon>Conger</taxon>
    </lineage>
</organism>
<dbReference type="InterPro" id="IPR029526">
    <property type="entry name" value="PGBD"/>
</dbReference>
<feature type="compositionally biased region" description="Basic and acidic residues" evidence="1">
    <location>
        <begin position="18"/>
        <end position="46"/>
    </location>
</feature>
<evidence type="ECO:0000259" key="2">
    <source>
        <dbReference type="Pfam" id="PF13843"/>
    </source>
</evidence>
<feature type="region of interest" description="Disordered" evidence="1">
    <location>
        <begin position="741"/>
        <end position="782"/>
    </location>
</feature>
<gene>
    <name evidence="3" type="ORF">COCON_G00003380</name>
</gene>
<name>A0A9Q1E1N4_CONCO</name>
<feature type="compositionally biased region" description="Basic and acidic residues" evidence="1">
    <location>
        <begin position="749"/>
        <end position="765"/>
    </location>
</feature>
<accession>A0A9Q1E1N4</accession>
<feature type="region of interest" description="Disordered" evidence="1">
    <location>
        <begin position="1089"/>
        <end position="1115"/>
    </location>
</feature>
<feature type="compositionally biased region" description="Pro residues" evidence="1">
    <location>
        <begin position="1094"/>
        <end position="1103"/>
    </location>
</feature>
<dbReference type="PANTHER" id="PTHR47272">
    <property type="entry name" value="DDE_TNP_1_7 DOMAIN-CONTAINING PROTEIN"/>
    <property type="match status" value="1"/>
</dbReference>
<feature type="compositionally biased region" description="Basic and acidic residues" evidence="1">
    <location>
        <begin position="883"/>
        <end position="892"/>
    </location>
</feature>
<comment type="caution">
    <text evidence="3">The sequence shown here is derived from an EMBL/GenBank/DDBJ whole genome shotgun (WGS) entry which is preliminary data.</text>
</comment>
<dbReference type="EMBL" id="JAFJMO010000001">
    <property type="protein sequence ID" value="KAJ8287679.1"/>
    <property type="molecule type" value="Genomic_DNA"/>
</dbReference>
<keyword evidence="4" id="KW-1185">Reference proteome</keyword>
<protein>
    <recommendedName>
        <fullName evidence="2">PiggyBac transposable element-derived protein domain-containing protein</fullName>
    </recommendedName>
</protein>
<dbReference type="AlphaFoldDB" id="A0A9Q1E1N4"/>
<feature type="region of interest" description="Disordered" evidence="1">
    <location>
        <begin position="191"/>
        <end position="298"/>
    </location>
</feature>
<dbReference type="Pfam" id="PF13843">
    <property type="entry name" value="DDE_Tnp_1_7"/>
    <property type="match status" value="1"/>
</dbReference>
<reference evidence="3" key="1">
    <citation type="journal article" date="2023" name="Science">
        <title>Genome structures resolve the early diversification of teleost fishes.</title>
        <authorList>
            <person name="Parey E."/>
            <person name="Louis A."/>
            <person name="Montfort J."/>
            <person name="Bouchez O."/>
            <person name="Roques C."/>
            <person name="Iampietro C."/>
            <person name="Lluch J."/>
            <person name="Castinel A."/>
            <person name="Donnadieu C."/>
            <person name="Desvignes T."/>
            <person name="Floi Bucao C."/>
            <person name="Jouanno E."/>
            <person name="Wen M."/>
            <person name="Mejri S."/>
            <person name="Dirks R."/>
            <person name="Jansen H."/>
            <person name="Henkel C."/>
            <person name="Chen W.J."/>
            <person name="Zahm M."/>
            <person name="Cabau C."/>
            <person name="Klopp C."/>
            <person name="Thompson A.W."/>
            <person name="Robinson-Rechavi M."/>
            <person name="Braasch I."/>
            <person name="Lecointre G."/>
            <person name="Bobe J."/>
            <person name="Postlethwait J.H."/>
            <person name="Berthelot C."/>
            <person name="Roest Crollius H."/>
            <person name="Guiguen Y."/>
        </authorList>
    </citation>
    <scope>NUCLEOTIDE SEQUENCE</scope>
    <source>
        <strain evidence="3">Concon-B</strain>
    </source>
</reference>
<feature type="region of interest" description="Disordered" evidence="1">
    <location>
        <begin position="875"/>
        <end position="982"/>
    </location>
</feature>
<proteinExistence type="predicted"/>
<feature type="region of interest" description="Disordered" evidence="1">
    <location>
        <begin position="1"/>
        <end position="49"/>
    </location>
</feature>
<evidence type="ECO:0000256" key="1">
    <source>
        <dbReference type="SAM" id="MobiDB-lite"/>
    </source>
</evidence>
<sequence length="1184" mass="129980">MESVPSVTSDMCASASEHSGDLKTQQREESNGIAKLPKDCAEDNSHNRVQSGVKITKDCARLDAIPTSPTSVCASSPNLQATPIGSHNCDQLLDRSSTTQLQNFHHLEKSKEERQIEGTEFEEKYEGEDEAASNLQLTTSVHKAQSVIGEDIKEELLLEVDIVTVGDQNMEDSALSQDGAHALDGIPEVSQTTQLSQQKSAETNTLQAKNQDLSPSVSTASVQSNAQVSSCSGDCTEIKQEEEEIEVERRDGGRRRLDRESAGRNSRRRGRGGDQRGGRRRNSLDITREPESEAGTEGCQVIFQLQSLSDDSPIKDEEGAEPFHHSRSASFKVHLQQQNVEPRCPQGELLLGTGIPESCLPASLEESSDEQIVFELESVTTSVEVLKAEEEMEVVGTEDQAREPRDCQSPSILFERFFAGRRRDEGESRECQNELQNDTRLQVNRTSLETSPQSRAHGMALMGAVTGQVIKVEDYSQDVVPCQNEPSASPASVGGAIVGQVHPYEQQGGVRVFLVKEENPLVLDEPQEFPECGHTEVPNEEMRADGNTCADSEAMLLEDREGGGDEYREGAVSASPLALDVEVRGGEQCIVFRVKEEEREVALDPPQREHSLSVLLVSRAAALDQQVDQGHARGDGPLVSDLHSGPYTNSGAIWVSVPPGCGAEERVAENEECGQSREMMTQTGPQPNVFVCTGEGELNTEQQNTAELLEFLLQKSDTEHSDSSDSEPEEEAFTMACYHDSSSSGSIITEKHDRSRFSIPVEERPGGSVPEGNAEGGRKEGRTPVEYFSQYLDWETWDEIAHCNTTLSEASNSVTSKEVAQFVGIHIAMGTLKFPDKKLYWQDFTRVPLIADAMHASRFFLLAQKLRLARHAEDLETPGEAGGSRHSEHRGGEVANVEGPGTHPSPDSEGTATAAHGDGSDTTHRSTITDPAAHRNIPTNRACEQRSDPQPAGLTQTRASPQTGTARTEHAHNTRSRAHCTRRWPQDTGEQGFILSTLTERQARQFSLLKDFEGVQKDVQLHRDLLRLYRTPLTASSPARWPQSVLWRLTDLALVNSWLQFRQDGGHKSLSLMAFRLQVAKALIHTNRASMPQSAPPHPPAPKLPRQDRAASPAPLSVLSLPDTASRYDGLGHWPEQVAEGEGARCRFGGCERTSRVRCLKCCVFLCISRNHNCFLKFHIQGSA</sequence>
<feature type="domain" description="PiggyBac transposable element-derived protein" evidence="2">
    <location>
        <begin position="783"/>
        <end position="873"/>
    </location>
</feature>
<dbReference type="PANTHER" id="PTHR47272:SF2">
    <property type="entry name" value="PIGGYBAC TRANSPOSABLE ELEMENT-DERIVED PROTEIN 3-LIKE"/>
    <property type="match status" value="1"/>
</dbReference>
<feature type="compositionally biased region" description="Polar residues" evidence="1">
    <location>
        <begin position="1"/>
        <end position="11"/>
    </location>
</feature>